<dbReference type="Pfam" id="PF00034">
    <property type="entry name" value="Cytochrom_C"/>
    <property type="match status" value="1"/>
</dbReference>
<keyword evidence="4 10" id="KW-0479">Metal-binding</keyword>
<evidence type="ECO:0000256" key="10">
    <source>
        <dbReference type="PIRSR" id="PIRSR000018-51"/>
    </source>
</evidence>
<keyword evidence="8 11" id="KW-0472">Membrane</keyword>
<evidence type="ECO:0000256" key="6">
    <source>
        <dbReference type="ARBA" id="ARBA00022737"/>
    </source>
</evidence>
<evidence type="ECO:0000256" key="7">
    <source>
        <dbReference type="ARBA" id="ARBA00023004"/>
    </source>
</evidence>
<dbReference type="GO" id="GO:0005506">
    <property type="term" value="F:iron ion binding"/>
    <property type="evidence" value="ECO:0007669"/>
    <property type="project" value="InterPro"/>
</dbReference>
<keyword evidence="6" id="KW-0677">Repeat</keyword>
<evidence type="ECO:0000256" key="4">
    <source>
        <dbReference type="ARBA" id="ARBA00022723"/>
    </source>
</evidence>
<dbReference type="Proteomes" id="UP000494174">
    <property type="component" value="Unassembled WGS sequence"/>
</dbReference>
<dbReference type="InterPro" id="IPR009056">
    <property type="entry name" value="Cyt_c-like_dom"/>
</dbReference>
<keyword evidence="7 10" id="KW-0408">Iron</keyword>
<dbReference type="InterPro" id="IPR051459">
    <property type="entry name" value="Cytochrome_c-type_DH"/>
</dbReference>
<evidence type="ECO:0000256" key="1">
    <source>
        <dbReference type="ARBA" id="ARBA00004236"/>
    </source>
</evidence>
<dbReference type="RefSeq" id="WP_174971793.1">
    <property type="nucleotide sequence ID" value="NZ_CABVPU010000027.1"/>
</dbReference>
<feature type="binding site" description="covalent" evidence="9">
    <location>
        <position position="209"/>
    </location>
    <ligand>
        <name>heme c</name>
        <dbReference type="ChEBI" id="CHEBI:61717"/>
        <label>2</label>
    </ligand>
</feature>
<comment type="subcellular location">
    <subcellularLocation>
        <location evidence="1">Cell membrane</location>
    </subcellularLocation>
</comment>
<dbReference type="PROSITE" id="PS51007">
    <property type="entry name" value="CYTC"/>
    <property type="match status" value="3"/>
</dbReference>
<dbReference type="PANTHER" id="PTHR35008">
    <property type="entry name" value="BLL4482 PROTEIN-RELATED"/>
    <property type="match status" value="1"/>
</dbReference>
<gene>
    <name evidence="13" type="ORF">BLA15945_05713</name>
</gene>
<feature type="binding site" description="covalent" evidence="9">
    <location>
        <position position="345"/>
    </location>
    <ligand>
        <name>heme c</name>
        <dbReference type="ChEBI" id="CHEBI:61717"/>
        <label>3</label>
    </ligand>
</feature>
<feature type="domain" description="Cytochrome c" evidence="12">
    <location>
        <begin position="191"/>
        <end position="300"/>
    </location>
</feature>
<dbReference type="EMBL" id="CABVPU010000027">
    <property type="protein sequence ID" value="VWC17403.1"/>
    <property type="molecule type" value="Genomic_DNA"/>
</dbReference>
<evidence type="ECO:0000256" key="5">
    <source>
        <dbReference type="ARBA" id="ARBA00022729"/>
    </source>
</evidence>
<dbReference type="Gene3D" id="1.10.760.10">
    <property type="entry name" value="Cytochrome c-like domain"/>
    <property type="match status" value="2"/>
</dbReference>
<feature type="binding site" description="axial binding residue" evidence="10">
    <location>
        <position position="65"/>
    </location>
    <ligand>
        <name>heme c</name>
        <dbReference type="ChEBI" id="CHEBI:61717"/>
        <label>1</label>
    </ligand>
    <ligandPart>
        <name>Fe</name>
        <dbReference type="ChEBI" id="CHEBI:18248"/>
    </ligandPart>
</feature>
<sequence>MKFRRVIGYAGAAVVVVAAGVAGRAWLTPAGTEPQPPVAGTPADLPATIARGEYLAKAADCVACHTAVGGTPYAGGRPFKLPFGQLYSTNITPDKATGIGNWSADAFVRAVREGVGSHGNLYPAMPYTSYAEMSRDDVLAIRQYLMTLEPVRQAPPENELSFPFNQRWGLAAWNAVFFRGQRFAPDPKQSVEWNRGAYLAGALGHCGECHTPRNVGFAMKSRDYLSGADIEGWKAYNTTSDQAYGLGSWTDEQIAQYLSRGHAPGRSSAAGPMADVVEHSLQYLTQNDIASMVVYLRSVSPATGGQTGKIELDPSAARASNAVLPGAASLPQALERGQRLFAGDCAGCHQWNGAGRQSEYASLVGAHAVNDPSGAALIQVLLHGTSLTVGGRTQQMPGFGAAYSDADIAVVANFVLSHFGSKQGVVTVEQVGKARAQ</sequence>
<reference evidence="13 14" key="1">
    <citation type="submission" date="2019-09" db="EMBL/GenBank/DDBJ databases">
        <authorList>
            <person name="Depoorter E."/>
        </authorList>
    </citation>
    <scope>NUCLEOTIDE SEQUENCE [LARGE SCALE GENOMIC DNA]</scope>
    <source>
        <strain evidence="13">R-15945</strain>
    </source>
</reference>
<feature type="transmembrane region" description="Helical" evidence="11">
    <location>
        <begin position="7"/>
        <end position="27"/>
    </location>
</feature>
<dbReference type="Pfam" id="PF13442">
    <property type="entry name" value="Cytochrome_CBB3"/>
    <property type="match status" value="1"/>
</dbReference>
<accession>A0A6P2Q6I1</accession>
<keyword evidence="11" id="KW-1133">Transmembrane helix</keyword>
<keyword evidence="2" id="KW-1003">Cell membrane</keyword>
<dbReference type="GO" id="GO:0009055">
    <property type="term" value="F:electron transfer activity"/>
    <property type="evidence" value="ECO:0007669"/>
    <property type="project" value="InterPro"/>
</dbReference>
<keyword evidence="3 9" id="KW-0349">Heme</keyword>
<dbReference type="PANTHER" id="PTHR35008:SF8">
    <property type="entry name" value="ALCOHOL DEHYDROGENASE CYTOCHROME C SUBUNIT"/>
    <property type="match status" value="1"/>
</dbReference>
<feature type="domain" description="Cytochrome c" evidence="12">
    <location>
        <begin position="332"/>
        <end position="419"/>
    </location>
</feature>
<evidence type="ECO:0000256" key="2">
    <source>
        <dbReference type="ARBA" id="ARBA00022475"/>
    </source>
</evidence>
<feature type="binding site" description="covalent" evidence="9">
    <location>
        <position position="206"/>
    </location>
    <ligand>
        <name>heme c</name>
        <dbReference type="ChEBI" id="CHEBI:61717"/>
        <label>2</label>
    </ligand>
</feature>
<dbReference type="AlphaFoldDB" id="A0A6P2Q6I1"/>
<feature type="binding site" description="axial binding residue" evidence="10">
    <location>
        <position position="349"/>
    </location>
    <ligand>
        <name>heme c</name>
        <dbReference type="ChEBI" id="CHEBI:61717"/>
        <label>3</label>
    </ligand>
    <ligandPart>
        <name>Fe</name>
        <dbReference type="ChEBI" id="CHEBI:18248"/>
    </ligandPart>
</feature>
<feature type="binding site" description="covalent" evidence="9">
    <location>
        <position position="64"/>
    </location>
    <ligand>
        <name>heme c</name>
        <dbReference type="ChEBI" id="CHEBI:61717"/>
        <label>1</label>
    </ligand>
</feature>
<evidence type="ECO:0000256" key="3">
    <source>
        <dbReference type="ARBA" id="ARBA00022617"/>
    </source>
</evidence>
<dbReference type="GO" id="GO:0020037">
    <property type="term" value="F:heme binding"/>
    <property type="evidence" value="ECO:0007669"/>
    <property type="project" value="InterPro"/>
</dbReference>
<keyword evidence="5" id="KW-0732">Signal</keyword>
<proteinExistence type="predicted"/>
<evidence type="ECO:0000256" key="9">
    <source>
        <dbReference type="PIRSR" id="PIRSR000018-50"/>
    </source>
</evidence>
<dbReference type="InterPro" id="IPR014353">
    <property type="entry name" value="Membr-bd_ADH_cyt_c"/>
</dbReference>
<evidence type="ECO:0000313" key="13">
    <source>
        <dbReference type="EMBL" id="VWC17403.1"/>
    </source>
</evidence>
<evidence type="ECO:0000259" key="12">
    <source>
        <dbReference type="PROSITE" id="PS51007"/>
    </source>
</evidence>
<feature type="domain" description="Cytochrome c" evidence="12">
    <location>
        <begin position="47"/>
        <end position="149"/>
    </location>
</feature>
<evidence type="ECO:0000256" key="8">
    <source>
        <dbReference type="ARBA" id="ARBA00023136"/>
    </source>
</evidence>
<dbReference type="InterPro" id="IPR036909">
    <property type="entry name" value="Cyt_c-like_dom_sf"/>
</dbReference>
<dbReference type="GO" id="GO:0005886">
    <property type="term" value="C:plasma membrane"/>
    <property type="evidence" value="ECO:0007669"/>
    <property type="project" value="UniProtKB-SubCell"/>
</dbReference>
<keyword evidence="11" id="KW-0812">Transmembrane</keyword>
<organism evidence="13 14">
    <name type="scientific">Burkholderia lata (strain ATCC 17760 / DSM 23089 / LMG 22485 / NCIMB 9086 / R18194 / 383)</name>
    <dbReference type="NCBI Taxonomy" id="482957"/>
    <lineage>
        <taxon>Bacteria</taxon>
        <taxon>Pseudomonadati</taxon>
        <taxon>Pseudomonadota</taxon>
        <taxon>Betaproteobacteria</taxon>
        <taxon>Burkholderiales</taxon>
        <taxon>Burkholderiaceae</taxon>
        <taxon>Burkholderia</taxon>
        <taxon>Burkholderia cepacia complex</taxon>
    </lineage>
</organism>
<feature type="binding site" description="covalent" evidence="9">
    <location>
        <position position="61"/>
    </location>
    <ligand>
        <name>heme c</name>
        <dbReference type="ChEBI" id="CHEBI:61717"/>
        <label>1</label>
    </ligand>
</feature>
<name>A0A6P2Q6I1_BURL3</name>
<comment type="cofactor">
    <cofactor evidence="9">
        <name>heme c</name>
        <dbReference type="ChEBI" id="CHEBI:61717"/>
    </cofactor>
    <text evidence="9">Binds 3 heme c groups covalently per subunit.</text>
</comment>
<feature type="binding site" description="covalent" evidence="9">
    <location>
        <position position="348"/>
    </location>
    <ligand>
        <name>heme c</name>
        <dbReference type="ChEBI" id="CHEBI:61717"/>
        <label>3</label>
    </ligand>
</feature>
<dbReference type="GO" id="GO:0016614">
    <property type="term" value="F:oxidoreductase activity, acting on CH-OH group of donors"/>
    <property type="evidence" value="ECO:0007669"/>
    <property type="project" value="InterPro"/>
</dbReference>
<dbReference type="SUPFAM" id="SSF46626">
    <property type="entry name" value="Cytochrome c"/>
    <property type="match status" value="3"/>
</dbReference>
<evidence type="ECO:0000256" key="11">
    <source>
        <dbReference type="SAM" id="Phobius"/>
    </source>
</evidence>
<dbReference type="PIRSF" id="PIRSF000018">
    <property type="entry name" value="Mb_ADH_cyt_c"/>
    <property type="match status" value="1"/>
</dbReference>
<evidence type="ECO:0000313" key="14">
    <source>
        <dbReference type="Proteomes" id="UP000494174"/>
    </source>
</evidence>
<protein>
    <submittedName>
        <fullName evidence="13">Alcohol dehydrogenase</fullName>
    </submittedName>
</protein>
<feature type="binding site" description="axial binding residue" evidence="10">
    <location>
        <position position="210"/>
    </location>
    <ligand>
        <name>heme c</name>
        <dbReference type="ChEBI" id="CHEBI:61717"/>
        <label>2</label>
    </ligand>
    <ligandPart>
        <name>Fe</name>
        <dbReference type="ChEBI" id="CHEBI:18248"/>
    </ligandPart>
</feature>